<dbReference type="InterPro" id="IPR036768">
    <property type="entry name" value="PolIII_chi_sf"/>
</dbReference>
<organism evidence="2 3">
    <name type="scientific">Salinivibrio kushneri</name>
    <dbReference type="NCBI Taxonomy" id="1908198"/>
    <lineage>
        <taxon>Bacteria</taxon>
        <taxon>Pseudomonadati</taxon>
        <taxon>Pseudomonadota</taxon>
        <taxon>Gammaproteobacteria</taxon>
        <taxon>Vibrionales</taxon>
        <taxon>Vibrionaceae</taxon>
        <taxon>Salinivibrio</taxon>
    </lineage>
</organism>
<dbReference type="AlphaFoldDB" id="A0AA47KLF1"/>
<dbReference type="Proteomes" id="UP001164748">
    <property type="component" value="Chromosome"/>
</dbReference>
<dbReference type="RefSeq" id="WP_269579269.1">
    <property type="nucleotide sequence ID" value="NZ_CP114588.1"/>
</dbReference>
<gene>
    <name evidence="2" type="ORF">N8M53_01870</name>
</gene>
<dbReference type="SUPFAM" id="SSF102400">
    <property type="entry name" value="DNA polymerase III chi subunit"/>
    <property type="match status" value="1"/>
</dbReference>
<accession>A0AA47KLF1</accession>
<evidence type="ECO:0000313" key="3">
    <source>
        <dbReference type="Proteomes" id="UP001164748"/>
    </source>
</evidence>
<dbReference type="PANTHER" id="PTHR38767:SF1">
    <property type="entry name" value="DNA POLYMERASE III SUBUNIT CHI"/>
    <property type="match status" value="1"/>
</dbReference>
<dbReference type="InterPro" id="IPR007459">
    <property type="entry name" value="DNA_pol3_chi"/>
</dbReference>
<name>A0AA47KLF1_9GAMM</name>
<feature type="region of interest" description="Disordered" evidence="1">
    <location>
        <begin position="1"/>
        <end position="42"/>
    </location>
</feature>
<dbReference type="EMBL" id="CP114588">
    <property type="protein sequence ID" value="WBA08998.1"/>
    <property type="molecule type" value="Genomic_DNA"/>
</dbReference>
<protein>
    <submittedName>
        <fullName evidence="2">DNA polymerase III subunit chi</fullName>
    </submittedName>
</protein>
<dbReference type="GO" id="GO:0032298">
    <property type="term" value="P:positive regulation of DNA-templated DNA replication initiation"/>
    <property type="evidence" value="ECO:0007669"/>
    <property type="project" value="TreeGrafter"/>
</dbReference>
<dbReference type="Pfam" id="PF04364">
    <property type="entry name" value="DNA_pol3_chi"/>
    <property type="match status" value="1"/>
</dbReference>
<dbReference type="GO" id="GO:0003887">
    <property type="term" value="F:DNA-directed DNA polymerase activity"/>
    <property type="evidence" value="ECO:0007669"/>
    <property type="project" value="InterPro"/>
</dbReference>
<feature type="compositionally biased region" description="Basic and acidic residues" evidence="1">
    <location>
        <begin position="17"/>
        <end position="42"/>
    </location>
</feature>
<dbReference type="GO" id="GO:0003677">
    <property type="term" value="F:DNA binding"/>
    <property type="evidence" value="ECO:0007669"/>
    <property type="project" value="InterPro"/>
</dbReference>
<dbReference type="Gene3D" id="3.40.50.10110">
    <property type="entry name" value="DNA polymerase III subunit chi"/>
    <property type="match status" value="1"/>
</dbReference>
<dbReference type="PANTHER" id="PTHR38767">
    <property type="entry name" value="DNA POLYMERASE III SUBUNIT CHI"/>
    <property type="match status" value="1"/>
</dbReference>
<evidence type="ECO:0000256" key="1">
    <source>
        <dbReference type="SAM" id="MobiDB-lite"/>
    </source>
</evidence>
<sequence length="178" mass="20041">MPTATFYLLSPPDPADDTERPGLTPEHEQQARENKDSDTQKRDTQIIVATAIELAFYYYQQGQRIYLAAHDQAQAHQLDDLLWQRDPDVFLPHNLVGEGPRGGAPVEIGWPGVRHTGHRSVLINLATEPSNFAPSFAQVVDFVPCDETLKQHARHRYKAYRLAGLQLHTLAIDQSPKP</sequence>
<reference evidence="2" key="1">
    <citation type="submission" date="2022-09" db="EMBL/GenBank/DDBJ databases">
        <authorList>
            <person name="Li Z.-J."/>
        </authorList>
    </citation>
    <scope>NUCLEOTIDE SEQUENCE</scope>
    <source>
        <strain evidence="2">TGB11</strain>
    </source>
</reference>
<dbReference type="GO" id="GO:0006260">
    <property type="term" value="P:DNA replication"/>
    <property type="evidence" value="ECO:0007669"/>
    <property type="project" value="InterPro"/>
</dbReference>
<evidence type="ECO:0000313" key="2">
    <source>
        <dbReference type="EMBL" id="WBA08998.1"/>
    </source>
</evidence>
<proteinExistence type="predicted"/>